<dbReference type="RefSeq" id="WP_003021687.1">
    <property type="nucleotide sequence ID" value="NZ_CACRSY010000005.1"/>
</dbReference>
<dbReference type="EMBL" id="CACRSY010000005">
    <property type="protein sequence ID" value="VYS80583.1"/>
    <property type="molecule type" value="Genomic_DNA"/>
</dbReference>
<accession>A0A6N2RGU3</accession>
<evidence type="ECO:0000313" key="1">
    <source>
        <dbReference type="EMBL" id="VYS80583.1"/>
    </source>
</evidence>
<protein>
    <submittedName>
        <fullName evidence="1">Uncharacterized protein</fullName>
    </submittedName>
</protein>
<organism evidence="1">
    <name type="scientific">Blautia hansenii</name>
    <name type="common">Ruminococcus hansenii</name>
    <dbReference type="NCBI Taxonomy" id="1322"/>
    <lineage>
        <taxon>Bacteria</taxon>
        <taxon>Bacillati</taxon>
        <taxon>Bacillota</taxon>
        <taxon>Clostridia</taxon>
        <taxon>Lachnospirales</taxon>
        <taxon>Lachnospiraceae</taxon>
        <taxon>Blautia</taxon>
    </lineage>
</organism>
<name>A0A6N2RGU3_BLAHA</name>
<dbReference type="AlphaFoldDB" id="A0A6N2RGU3"/>
<reference evidence="1" key="1">
    <citation type="submission" date="2019-11" db="EMBL/GenBank/DDBJ databases">
        <authorList>
            <person name="Feng L."/>
        </authorList>
    </citation>
    <scope>NUCLEOTIDE SEQUENCE</scope>
    <source>
        <strain evidence="1">BhanseniiLFYP23</strain>
    </source>
</reference>
<sequence length="49" mass="5882">MEANANVVNKKKSFKEKFHDYMMGMSKIVPFGLNDKEDKYYHSIFNYDK</sequence>
<proteinExistence type="predicted"/>
<gene>
    <name evidence="1" type="ORF">BHLFYP23_01637</name>
</gene>